<dbReference type="PROSITE" id="PS50020">
    <property type="entry name" value="WW_DOMAIN_2"/>
    <property type="match status" value="1"/>
</dbReference>
<dbReference type="OrthoDB" id="437889at2759"/>
<dbReference type="EMBL" id="MCFC01000046">
    <property type="protein sequence ID" value="ORY26583.1"/>
    <property type="molecule type" value="Genomic_DNA"/>
</dbReference>
<dbReference type="SUPFAM" id="SSF48350">
    <property type="entry name" value="GTPase activation domain, GAP"/>
    <property type="match status" value="1"/>
</dbReference>
<evidence type="ECO:0000259" key="4">
    <source>
        <dbReference type="PROSITE" id="PS51016"/>
    </source>
</evidence>
<dbReference type="InterPro" id="IPR038185">
    <property type="entry name" value="MyTH4_dom_sf"/>
</dbReference>
<dbReference type="InterPro" id="IPR000857">
    <property type="entry name" value="MyTH4_dom"/>
</dbReference>
<evidence type="ECO:0000313" key="6">
    <source>
        <dbReference type="Proteomes" id="UP000193986"/>
    </source>
</evidence>
<keyword evidence="6" id="KW-1185">Reference proteome</keyword>
<feature type="compositionally biased region" description="Polar residues" evidence="1">
    <location>
        <begin position="1"/>
        <end position="25"/>
    </location>
</feature>
<feature type="domain" description="WW" evidence="2">
    <location>
        <begin position="181"/>
        <end position="209"/>
    </location>
</feature>
<feature type="region of interest" description="Disordered" evidence="1">
    <location>
        <begin position="496"/>
        <end position="516"/>
    </location>
</feature>
<feature type="compositionally biased region" description="Polar residues" evidence="1">
    <location>
        <begin position="297"/>
        <end position="306"/>
    </location>
</feature>
<name>A0A1Y2AVF9_9TREE</name>
<dbReference type="FunFam" id="1.10.555.10:FF:000045">
    <property type="entry name" value="RhoGAP domain containing protein"/>
    <property type="match status" value="1"/>
</dbReference>
<dbReference type="SUPFAM" id="SSF51045">
    <property type="entry name" value="WW domain"/>
    <property type="match status" value="1"/>
</dbReference>
<accession>A0A1Y2AVF9</accession>
<comment type="caution">
    <text evidence="5">The sequence shown here is derived from an EMBL/GenBank/DDBJ whole genome shotgun (WGS) entry which is preliminary data.</text>
</comment>
<evidence type="ECO:0008006" key="7">
    <source>
        <dbReference type="Google" id="ProtNLM"/>
    </source>
</evidence>
<dbReference type="AlphaFoldDB" id="A0A1Y2AVF9"/>
<feature type="compositionally biased region" description="Low complexity" evidence="1">
    <location>
        <begin position="265"/>
        <end position="276"/>
    </location>
</feature>
<proteinExistence type="predicted"/>
<feature type="region of interest" description="Disordered" evidence="1">
    <location>
        <begin position="340"/>
        <end position="410"/>
    </location>
</feature>
<dbReference type="InterPro" id="IPR008936">
    <property type="entry name" value="Rho_GTPase_activation_prot"/>
</dbReference>
<feature type="region of interest" description="Disordered" evidence="1">
    <location>
        <begin position="220"/>
        <end position="323"/>
    </location>
</feature>
<dbReference type="PROSITE" id="PS50238">
    <property type="entry name" value="RHOGAP"/>
    <property type="match status" value="1"/>
</dbReference>
<evidence type="ECO:0000259" key="3">
    <source>
        <dbReference type="PROSITE" id="PS50238"/>
    </source>
</evidence>
<dbReference type="Gene3D" id="2.20.70.10">
    <property type="match status" value="1"/>
</dbReference>
<dbReference type="PROSITE" id="PS01159">
    <property type="entry name" value="WW_DOMAIN_1"/>
    <property type="match status" value="1"/>
</dbReference>
<dbReference type="GO" id="GO:0005096">
    <property type="term" value="F:GTPase activator activity"/>
    <property type="evidence" value="ECO:0007669"/>
    <property type="project" value="TreeGrafter"/>
</dbReference>
<gene>
    <name evidence="5" type="ORF">BCR39DRAFT_540643</name>
</gene>
<dbReference type="Gene3D" id="1.25.40.530">
    <property type="entry name" value="MyTH4 domain"/>
    <property type="match status" value="1"/>
</dbReference>
<feature type="domain" description="MyTH4" evidence="4">
    <location>
        <begin position="459"/>
        <end position="637"/>
    </location>
</feature>
<dbReference type="InterPro" id="IPR036020">
    <property type="entry name" value="WW_dom_sf"/>
</dbReference>
<dbReference type="Pfam" id="PF00784">
    <property type="entry name" value="MyTH4"/>
    <property type="match status" value="1"/>
</dbReference>
<dbReference type="PROSITE" id="PS51016">
    <property type="entry name" value="MYTH4"/>
    <property type="match status" value="1"/>
</dbReference>
<dbReference type="Proteomes" id="UP000193986">
    <property type="component" value="Unassembled WGS sequence"/>
</dbReference>
<dbReference type="InterPro" id="IPR001202">
    <property type="entry name" value="WW_dom"/>
</dbReference>
<evidence type="ECO:0000313" key="5">
    <source>
        <dbReference type="EMBL" id="ORY26583.1"/>
    </source>
</evidence>
<reference evidence="5 6" key="1">
    <citation type="submission" date="2016-07" db="EMBL/GenBank/DDBJ databases">
        <title>Pervasive Adenine N6-methylation of Active Genes in Fungi.</title>
        <authorList>
            <consortium name="DOE Joint Genome Institute"/>
            <person name="Mondo S.J."/>
            <person name="Dannebaum R.O."/>
            <person name="Kuo R.C."/>
            <person name="Labutti K."/>
            <person name="Haridas S."/>
            <person name="Kuo A."/>
            <person name="Salamov A."/>
            <person name="Ahrendt S.R."/>
            <person name="Lipzen A."/>
            <person name="Sullivan W."/>
            <person name="Andreopoulos W.B."/>
            <person name="Clum A."/>
            <person name="Lindquist E."/>
            <person name="Daum C."/>
            <person name="Ramamoorthy G.K."/>
            <person name="Gryganskyi A."/>
            <person name="Culley D."/>
            <person name="Magnuson J.K."/>
            <person name="James T.Y."/>
            <person name="O'Malley M.A."/>
            <person name="Stajich J.E."/>
            <person name="Spatafora J.W."/>
            <person name="Visel A."/>
            <person name="Grigoriev I.V."/>
        </authorList>
    </citation>
    <scope>NUCLEOTIDE SEQUENCE [LARGE SCALE GENOMIC DNA]</scope>
    <source>
        <strain evidence="5 6">68-887.2</strain>
    </source>
</reference>
<dbReference type="GO" id="GO:0005737">
    <property type="term" value="C:cytoplasm"/>
    <property type="evidence" value="ECO:0007669"/>
    <property type="project" value="TreeGrafter"/>
</dbReference>
<dbReference type="SMART" id="SM00139">
    <property type="entry name" value="MyTH4"/>
    <property type="match status" value="1"/>
</dbReference>
<feature type="compositionally biased region" description="Low complexity" evidence="1">
    <location>
        <begin position="236"/>
        <end position="255"/>
    </location>
</feature>
<dbReference type="SMART" id="SM00324">
    <property type="entry name" value="RhoGAP"/>
    <property type="match status" value="1"/>
</dbReference>
<dbReference type="InParanoid" id="A0A1Y2AVF9"/>
<dbReference type="CDD" id="cd00201">
    <property type="entry name" value="WW"/>
    <property type="match status" value="1"/>
</dbReference>
<dbReference type="Pfam" id="PF00620">
    <property type="entry name" value="RhoGAP"/>
    <property type="match status" value="1"/>
</dbReference>
<dbReference type="Gene3D" id="1.10.555.10">
    <property type="entry name" value="Rho GTPase activation protein"/>
    <property type="match status" value="1"/>
</dbReference>
<dbReference type="GO" id="GO:0007165">
    <property type="term" value="P:signal transduction"/>
    <property type="evidence" value="ECO:0007669"/>
    <property type="project" value="InterPro"/>
</dbReference>
<dbReference type="PANTHER" id="PTHR45876">
    <property type="entry name" value="FI04035P"/>
    <property type="match status" value="1"/>
</dbReference>
<feature type="compositionally biased region" description="Basic and acidic residues" evidence="1">
    <location>
        <begin position="43"/>
        <end position="58"/>
    </location>
</feature>
<dbReference type="STRING" id="71784.A0A1Y2AVF9"/>
<dbReference type="PANTHER" id="PTHR45876:SF8">
    <property type="entry name" value="FI04035P"/>
    <property type="match status" value="1"/>
</dbReference>
<protein>
    <recommendedName>
        <fullName evidence="7">Rho GTPase activation protein</fullName>
    </recommendedName>
</protein>
<dbReference type="InterPro" id="IPR000198">
    <property type="entry name" value="RhoGAP_dom"/>
</dbReference>
<evidence type="ECO:0000256" key="1">
    <source>
        <dbReference type="SAM" id="MobiDB-lite"/>
    </source>
</evidence>
<feature type="region of interest" description="Disordered" evidence="1">
    <location>
        <begin position="1"/>
        <end position="116"/>
    </location>
</feature>
<sequence length="852" mass="92998">MSVQSVAIPSQSLVASHPSSTQSYSPLAAPISYNSTPHTSPARRNEAKQAGTRDRQRDPATLSAKSSISHTHTVDPKSEGNSSWNGSAGGPSGRPDTRETTRTPAAGTLGHRGSLPVGMDVREALSRCEDPTLGWSLQFWVTIADPVNGSVFFACPASGQCSWDPPVGAFVVPRMPGGEWWELADVSRKNRSYYYNTMTGKTQWSRPTGDAFVIPLGLIQNSGLPPRENGTRSNHLTPTRSSRTTTASTPTSLRPGPRPPPSPQKTPTKGSTPTTPVGRYELTQASPTPTGRRISSDPLTPSTNAPRTPLSIVDEGDGSETSGSVVAGWWERRKSRDVMRKLASPMKNRGKSRERVPEEEGESTHGSADVPKPNSTSIRPDQFSEDSAALPKTQPQAPIHVESSMRTKRMSTGLHPLLPPDISTEIHSFQAEDFSNKYFATKRSGLLRGKVPLERIMEHQKQPITAPLLVLSRASTKEAIVTFKVIQHVMGEREKPVEGARAVPSSSSGLTKDRRNVNGGKNDKVVVLEEIRWMIHVAVGNGEMRDEVYCQLIKQLTKTPNHDALVLGFQLFCVFANAFGPSKNFEPFVKAFLRTHTNVTQEGVGIMSKYCISKLDIMAAKGGRGRMLTIGEIEHASDAAFYPSVYGESLERTMDLQSTSYPDLKVPVILPFLADGILALGGLQSEGIFRVPGDSDSVSELKSRIDRGHYQLSGIDDPHVAASLFKLWLRELENPIVPADRYNAALGASSTPATTIDFVKRLPDIHRRVLLFVVSFFQQFCAESVIEITKMTPQNLALVLAPNILRTESKELATVFTNSGFESKFVLHLLEHLKPGEIDPEYVPTHGKSVGK</sequence>
<organism evidence="5 6">
    <name type="scientific">Naematelia encephala</name>
    <dbReference type="NCBI Taxonomy" id="71784"/>
    <lineage>
        <taxon>Eukaryota</taxon>
        <taxon>Fungi</taxon>
        <taxon>Dikarya</taxon>
        <taxon>Basidiomycota</taxon>
        <taxon>Agaricomycotina</taxon>
        <taxon>Tremellomycetes</taxon>
        <taxon>Tremellales</taxon>
        <taxon>Naemateliaceae</taxon>
        <taxon>Naematelia</taxon>
    </lineage>
</organism>
<feature type="domain" description="Rho-GAP" evidence="3">
    <location>
        <begin position="654"/>
        <end position="837"/>
    </location>
</feature>
<evidence type="ECO:0000259" key="2">
    <source>
        <dbReference type="PROSITE" id="PS50020"/>
    </source>
</evidence>
<dbReference type="GO" id="GO:0005856">
    <property type="term" value="C:cytoskeleton"/>
    <property type="evidence" value="ECO:0007669"/>
    <property type="project" value="InterPro"/>
</dbReference>